<dbReference type="Gene3D" id="2.120.10.30">
    <property type="entry name" value="TolB, C-terminal domain"/>
    <property type="match status" value="1"/>
</dbReference>
<protein>
    <submittedName>
        <fullName evidence="1">Alanyl dipeptidyl peptidase</fullName>
    </submittedName>
</protein>
<organism evidence="1">
    <name type="scientific">human gut metagenome</name>
    <dbReference type="NCBI Taxonomy" id="408170"/>
    <lineage>
        <taxon>unclassified sequences</taxon>
        <taxon>metagenomes</taxon>
        <taxon>organismal metagenomes</taxon>
    </lineage>
</organism>
<gene>
    <name evidence="1" type="ORF">OBE_00921</name>
</gene>
<dbReference type="SUPFAM" id="SSF82171">
    <property type="entry name" value="DPP6 N-terminal domain-like"/>
    <property type="match status" value="1"/>
</dbReference>
<sequence length="196" mass="21453">MNTSSATTPKVETLIEKGEFLNSAQFSPDGKSILVSASPEAFNGIGKNVEEGQTPSMIDTQLYLMTLSDKKVRPLTRDFNPNVQSVEWSKVDGNIYFTAEDKDCVHLFQLNPKSGKFTLLIIPELDNELPANCIFNKGKTGCGATTLAIENRVPTLIAVPTVNLIKNKLPEHADLLGVYGGVTNQEIADYLKAHDR</sequence>
<proteinExistence type="predicted"/>
<reference evidence="1" key="1">
    <citation type="journal article" date="2013" name="Environ. Microbiol.">
        <title>Microbiota from the distal guts of lean and obese adolescents exhibit partial functional redundancy besides clear differences in community structure.</title>
        <authorList>
            <person name="Ferrer M."/>
            <person name="Ruiz A."/>
            <person name="Lanza F."/>
            <person name="Haange S.B."/>
            <person name="Oberbach A."/>
            <person name="Till H."/>
            <person name="Bargiela R."/>
            <person name="Campoy C."/>
            <person name="Segura M.T."/>
            <person name="Richter M."/>
            <person name="von Bergen M."/>
            <person name="Seifert J."/>
            <person name="Suarez A."/>
        </authorList>
    </citation>
    <scope>NUCLEOTIDE SEQUENCE</scope>
</reference>
<dbReference type="AlphaFoldDB" id="K1UXF1"/>
<evidence type="ECO:0000313" key="1">
    <source>
        <dbReference type="EMBL" id="EKC76291.1"/>
    </source>
</evidence>
<comment type="caution">
    <text evidence="1">The sequence shown here is derived from an EMBL/GenBank/DDBJ whole genome shotgun (WGS) entry which is preliminary data.</text>
</comment>
<accession>K1UXF1</accession>
<dbReference type="EMBL" id="AJWZ01000623">
    <property type="protein sequence ID" value="EKC76291.1"/>
    <property type="molecule type" value="Genomic_DNA"/>
</dbReference>
<dbReference type="InterPro" id="IPR011042">
    <property type="entry name" value="6-blade_b-propeller_TolB-like"/>
</dbReference>
<name>K1UXF1_9ZZZZ</name>